<feature type="coiled-coil region" evidence="6">
    <location>
        <begin position="139"/>
        <end position="166"/>
    </location>
</feature>
<dbReference type="AlphaFoldDB" id="A0A0P8DC54"/>
<dbReference type="PANTHER" id="PTHR20982:SF3">
    <property type="entry name" value="MITOCHONDRIAL RIBOSOME RECYCLING FACTOR PSEUDO 1"/>
    <property type="match status" value="1"/>
</dbReference>
<evidence type="ECO:0000259" key="7">
    <source>
        <dbReference type="Pfam" id="PF01765"/>
    </source>
</evidence>
<accession>A0A0P8DC54</accession>
<dbReference type="Gene3D" id="1.10.132.20">
    <property type="entry name" value="Ribosome-recycling factor"/>
    <property type="match status" value="1"/>
</dbReference>
<dbReference type="PANTHER" id="PTHR20982">
    <property type="entry name" value="RIBOSOME RECYCLING FACTOR"/>
    <property type="match status" value="1"/>
</dbReference>
<comment type="similarity">
    <text evidence="2 5">Belongs to the RRF family.</text>
</comment>
<evidence type="ECO:0000256" key="3">
    <source>
        <dbReference type="ARBA" id="ARBA00022490"/>
    </source>
</evidence>
<gene>
    <name evidence="5 8" type="primary">frr</name>
    <name evidence="8" type="ORF">HLUCCA11_17515</name>
</gene>
<dbReference type="InterPro" id="IPR023584">
    <property type="entry name" value="Ribosome_recyc_fac_dom"/>
</dbReference>
<evidence type="ECO:0000256" key="1">
    <source>
        <dbReference type="ARBA" id="ARBA00004496"/>
    </source>
</evidence>
<dbReference type="PATRIC" id="fig|1666911.3.peg.1302"/>
<dbReference type="GO" id="GO:0005737">
    <property type="term" value="C:cytoplasm"/>
    <property type="evidence" value="ECO:0007669"/>
    <property type="project" value="UniProtKB-SubCell"/>
</dbReference>
<name>A0A0P8DC54_9CYAN</name>
<comment type="subcellular location">
    <subcellularLocation>
        <location evidence="1 5">Cytoplasm</location>
    </subcellularLocation>
</comment>
<proteinExistence type="inferred from homology"/>
<dbReference type="SUPFAM" id="SSF55194">
    <property type="entry name" value="Ribosome recycling factor, RRF"/>
    <property type="match status" value="1"/>
</dbReference>
<dbReference type="GO" id="GO:0043023">
    <property type="term" value="F:ribosomal large subunit binding"/>
    <property type="evidence" value="ECO:0007669"/>
    <property type="project" value="TreeGrafter"/>
</dbReference>
<keyword evidence="6" id="KW-0175">Coiled coil</keyword>
<dbReference type="FunFam" id="3.30.1360.40:FF:000001">
    <property type="entry name" value="Ribosome-recycling factor"/>
    <property type="match status" value="1"/>
</dbReference>
<dbReference type="Proteomes" id="UP000050465">
    <property type="component" value="Unassembled WGS sequence"/>
</dbReference>
<dbReference type="HAMAP" id="MF_00040">
    <property type="entry name" value="RRF"/>
    <property type="match status" value="1"/>
</dbReference>
<evidence type="ECO:0000313" key="9">
    <source>
        <dbReference type="Proteomes" id="UP000050465"/>
    </source>
</evidence>
<comment type="caution">
    <text evidence="8">The sequence shown here is derived from an EMBL/GenBank/DDBJ whole genome shotgun (WGS) entry which is preliminary data.</text>
</comment>
<dbReference type="InterPro" id="IPR036191">
    <property type="entry name" value="RRF_sf"/>
</dbReference>
<dbReference type="NCBIfam" id="TIGR00496">
    <property type="entry name" value="frr"/>
    <property type="match status" value="1"/>
</dbReference>
<evidence type="ECO:0000313" key="8">
    <source>
        <dbReference type="EMBL" id="KPQ33672.1"/>
    </source>
</evidence>
<dbReference type="Gene3D" id="3.30.1360.40">
    <property type="match status" value="1"/>
</dbReference>
<dbReference type="CDD" id="cd00520">
    <property type="entry name" value="RRF"/>
    <property type="match status" value="1"/>
</dbReference>
<dbReference type="STRING" id="1666911.HLUCCA11_17515"/>
<reference evidence="8 9" key="1">
    <citation type="submission" date="2015-09" db="EMBL/GenBank/DDBJ databases">
        <title>Identification and resolution of microdiversity through metagenomic sequencing of parallel consortia.</title>
        <authorList>
            <person name="Nelson W.C."/>
            <person name="Romine M.F."/>
            <person name="Lindemann S.R."/>
        </authorList>
    </citation>
    <scope>NUCLEOTIDE SEQUENCE [LARGE SCALE GENOMIC DNA]</scope>
    <source>
        <strain evidence="8">Ana</strain>
    </source>
</reference>
<evidence type="ECO:0000256" key="6">
    <source>
        <dbReference type="SAM" id="Coils"/>
    </source>
</evidence>
<evidence type="ECO:0000256" key="4">
    <source>
        <dbReference type="ARBA" id="ARBA00022917"/>
    </source>
</evidence>
<dbReference type="GO" id="GO:0006415">
    <property type="term" value="P:translational termination"/>
    <property type="evidence" value="ECO:0007669"/>
    <property type="project" value="UniProtKB-UniRule"/>
</dbReference>
<dbReference type="InterPro" id="IPR002661">
    <property type="entry name" value="Ribosome_recyc_fac"/>
</dbReference>
<comment type="function">
    <text evidence="5">Responsible for the release of ribosomes from messenger RNA at the termination of protein biosynthesis. May increase the efficiency of translation by recycling ribosomes from one round of translation to another.</text>
</comment>
<dbReference type="Pfam" id="PF01765">
    <property type="entry name" value="RRF"/>
    <property type="match status" value="1"/>
</dbReference>
<sequence length="185" mass="20367">MKLADLGEVEDAMQKAVESTQRAFNTIRTGRASASLLDKITVDYYGSPTSLKSLANITTPDASTLMIQAFDPSSVQLISKAISLSDVGLVPNNDGSIIRLNIPPLTTERRQEFVKLAAKYAEEGRVSIRNVRRDGIDLAKSMEKNSDISEDESRDMQDEVQKLTDKYTAQIDKALADKEKAIQTV</sequence>
<dbReference type="FunFam" id="1.10.132.20:FF:000001">
    <property type="entry name" value="Ribosome-recycling factor"/>
    <property type="match status" value="1"/>
</dbReference>
<protein>
    <recommendedName>
        <fullName evidence="5">Ribosome-recycling factor</fullName>
        <shortName evidence="5">RRF</shortName>
    </recommendedName>
    <alternativeName>
        <fullName evidence="5">Ribosome-releasing factor</fullName>
    </alternativeName>
</protein>
<evidence type="ECO:0000256" key="5">
    <source>
        <dbReference type="HAMAP-Rule" id="MF_00040"/>
    </source>
</evidence>
<feature type="domain" description="Ribosome recycling factor" evidence="7">
    <location>
        <begin position="21"/>
        <end position="182"/>
    </location>
</feature>
<keyword evidence="4 5" id="KW-0648">Protein biosynthesis</keyword>
<keyword evidence="3 5" id="KW-0963">Cytoplasm</keyword>
<evidence type="ECO:0000256" key="2">
    <source>
        <dbReference type="ARBA" id="ARBA00005912"/>
    </source>
</evidence>
<dbReference type="EMBL" id="LJZR01000028">
    <property type="protein sequence ID" value="KPQ33672.1"/>
    <property type="molecule type" value="Genomic_DNA"/>
</dbReference>
<organism evidence="8 9">
    <name type="scientific">Phormidesmis priestleyi Ana</name>
    <dbReference type="NCBI Taxonomy" id="1666911"/>
    <lineage>
        <taxon>Bacteria</taxon>
        <taxon>Bacillati</taxon>
        <taxon>Cyanobacteriota</taxon>
        <taxon>Cyanophyceae</taxon>
        <taxon>Leptolyngbyales</taxon>
        <taxon>Leptolyngbyaceae</taxon>
        <taxon>Phormidesmis</taxon>
    </lineage>
</organism>